<dbReference type="RefSeq" id="YP_001425522.2">
    <property type="nucleotide sequence ID" value="NC_009729.1"/>
</dbReference>
<comment type="subcellular location">
    <subcellularLocation>
        <location evidence="1 16">Mitochondrion membrane</location>
        <topology evidence="1 16">Multi-pass membrane protein</topology>
    </subcellularLocation>
</comment>
<evidence type="ECO:0000256" key="3">
    <source>
        <dbReference type="ARBA" id="ARBA00012944"/>
    </source>
</evidence>
<protein>
    <recommendedName>
        <fullName evidence="4 16">NADH-ubiquinone oxidoreductase chain 6</fullName>
        <ecNumber evidence="3 16">7.1.1.2</ecNumber>
    </recommendedName>
</protein>
<evidence type="ECO:0000256" key="6">
    <source>
        <dbReference type="ARBA" id="ARBA00022660"/>
    </source>
</evidence>
<dbReference type="PANTHER" id="PTHR11435:SF1">
    <property type="entry name" value="NADH-UBIQUINONE OXIDOREDUCTASE CHAIN 6"/>
    <property type="match status" value="1"/>
</dbReference>
<dbReference type="Gene3D" id="1.20.120.1200">
    <property type="entry name" value="NADH-ubiquinone/plastoquinone oxidoreductase chain 6, subunit NuoJ"/>
    <property type="match status" value="1"/>
</dbReference>
<evidence type="ECO:0000256" key="2">
    <source>
        <dbReference type="ARBA" id="ARBA00005698"/>
    </source>
</evidence>
<evidence type="ECO:0000256" key="9">
    <source>
        <dbReference type="ARBA" id="ARBA00022982"/>
    </source>
</evidence>
<evidence type="ECO:0000313" key="18">
    <source>
        <dbReference type="EMBL" id="QOI74299.1"/>
    </source>
</evidence>
<evidence type="ECO:0000256" key="11">
    <source>
        <dbReference type="ARBA" id="ARBA00023027"/>
    </source>
</evidence>
<evidence type="ECO:0000256" key="7">
    <source>
        <dbReference type="ARBA" id="ARBA00022692"/>
    </source>
</evidence>
<dbReference type="InterPro" id="IPR001457">
    <property type="entry name" value="NADH_UbQ/plastoQ_OxRdtase_su6"/>
</dbReference>
<feature type="transmembrane region" description="Helical" evidence="16">
    <location>
        <begin position="85"/>
        <end position="109"/>
    </location>
</feature>
<dbReference type="Pfam" id="PF00499">
    <property type="entry name" value="Oxidored_q3"/>
    <property type="match status" value="1"/>
</dbReference>
<dbReference type="CTD" id="4541"/>
<evidence type="ECO:0000256" key="10">
    <source>
        <dbReference type="ARBA" id="ARBA00022989"/>
    </source>
</evidence>
<dbReference type="PANTHER" id="PTHR11435">
    <property type="entry name" value="NADH UBIQUINONE OXIDOREDUCTASE SUBUNIT ND6"/>
    <property type="match status" value="1"/>
</dbReference>
<dbReference type="EMBL" id="KJ920382">
    <property type="protein sequence ID" value="AIN75512.1"/>
    <property type="molecule type" value="Genomic_DNA"/>
</dbReference>
<comment type="catalytic activity">
    <reaction evidence="15 16">
        <text>a ubiquinone + NADH + 5 H(+)(in) = a ubiquinol + NAD(+) + 4 H(+)(out)</text>
        <dbReference type="Rhea" id="RHEA:29091"/>
        <dbReference type="Rhea" id="RHEA-COMP:9565"/>
        <dbReference type="Rhea" id="RHEA-COMP:9566"/>
        <dbReference type="ChEBI" id="CHEBI:15378"/>
        <dbReference type="ChEBI" id="CHEBI:16389"/>
        <dbReference type="ChEBI" id="CHEBI:17976"/>
        <dbReference type="ChEBI" id="CHEBI:57540"/>
        <dbReference type="ChEBI" id="CHEBI:57945"/>
        <dbReference type="EC" id="7.1.1.2"/>
    </reaction>
</comment>
<comment type="function">
    <text evidence="16">Core subunit of the mitochondrial membrane respiratory chain NADH dehydrogenase (Complex I) which catalyzes electron transfer from NADH through the respiratory chain, using ubiquinone as an electron acceptor. Essential for the catalytic activity and assembly of complex I.</text>
</comment>
<dbReference type="GO" id="GO:0031966">
    <property type="term" value="C:mitochondrial membrane"/>
    <property type="evidence" value="ECO:0007669"/>
    <property type="project" value="UniProtKB-SubCell"/>
</dbReference>
<name>A0A0G2R6G7_PALPA</name>
<keyword evidence="9 16" id="KW-0249">Electron transport</keyword>
<keyword evidence="13 16" id="KW-0496">Mitochondrion</keyword>
<dbReference type="EMBL" id="MT554041">
    <property type="protein sequence ID" value="QOI74299.1"/>
    <property type="molecule type" value="Genomic_DNA"/>
</dbReference>
<keyword evidence="10 16" id="KW-1133">Transmembrane helix</keyword>
<evidence type="ECO:0000256" key="1">
    <source>
        <dbReference type="ARBA" id="ARBA00004225"/>
    </source>
</evidence>
<dbReference type="GeneID" id="5469176"/>
<evidence type="ECO:0000256" key="5">
    <source>
        <dbReference type="ARBA" id="ARBA00022448"/>
    </source>
</evidence>
<gene>
    <name evidence="17" type="primary">ND6</name>
</gene>
<keyword evidence="6 16" id="KW-0679">Respiratory chain</keyword>
<dbReference type="EC" id="7.1.1.2" evidence="3 16"/>
<keyword evidence="12 16" id="KW-0830">Ubiquinone</keyword>
<keyword evidence="8 16" id="KW-1278">Translocase</keyword>
<keyword evidence="14 16" id="KW-0472">Membrane</keyword>
<evidence type="ECO:0000256" key="8">
    <source>
        <dbReference type="ARBA" id="ARBA00022967"/>
    </source>
</evidence>
<evidence type="ECO:0000256" key="16">
    <source>
        <dbReference type="RuleBase" id="RU004430"/>
    </source>
</evidence>
<proteinExistence type="inferred from homology"/>
<evidence type="ECO:0000256" key="13">
    <source>
        <dbReference type="ARBA" id="ARBA00023128"/>
    </source>
</evidence>
<reference evidence="18" key="2">
    <citation type="journal article" date="2020" name="Zool. J. Linn. Soc.">
        <title>Near-complete phylogeny of extant Crocodylia (Reptilia) using mitogenome-based data.</title>
        <authorList>
            <person name="Pan T."/>
            <person name="Miao J.-S."/>
            <person name="Zhang H.-B."/>
            <person name="Yan P."/>
            <person name="Lee P.-S."/>
            <person name="Jiang X.-Y."/>
            <person name="Ouyang J.-H."/>
            <person name="Deng Y.-P."/>
            <person name="Zhang B.-W."/>
            <person name="Wu X.-B."/>
        </authorList>
    </citation>
    <scope>NUCLEOTIDE SEQUENCE</scope>
    <source>
        <strain evidence="18">L101</strain>
    </source>
</reference>
<geneLocation type="mitochondrion" evidence="17"/>
<evidence type="ECO:0000256" key="12">
    <source>
        <dbReference type="ARBA" id="ARBA00023075"/>
    </source>
</evidence>
<evidence type="ECO:0000256" key="15">
    <source>
        <dbReference type="ARBA" id="ARBA00049551"/>
    </source>
</evidence>
<keyword evidence="5 16" id="KW-0813">Transport</keyword>
<feature type="transmembrane region" description="Helical" evidence="16">
    <location>
        <begin position="140"/>
        <end position="162"/>
    </location>
</feature>
<feature type="transmembrane region" description="Helical" evidence="16">
    <location>
        <begin position="50"/>
        <end position="73"/>
    </location>
</feature>
<dbReference type="InterPro" id="IPR050269">
    <property type="entry name" value="ComplexI_Subunit6"/>
</dbReference>
<dbReference type="GO" id="GO:0008137">
    <property type="term" value="F:NADH dehydrogenase (ubiquinone) activity"/>
    <property type="evidence" value="ECO:0007669"/>
    <property type="project" value="UniProtKB-UniRule"/>
</dbReference>
<dbReference type="AlphaFoldDB" id="A0A0G2R6G7"/>
<keyword evidence="7 16" id="KW-0812">Transmembrane</keyword>
<keyword evidence="11 16" id="KW-0520">NAD</keyword>
<reference evidence="17" key="1">
    <citation type="submission" date="2014-05" db="EMBL/GenBank/DDBJ databases">
        <title>The complete mitochondrial genome of Paleosuchus palpebrosus.</title>
        <authorList>
            <person name="Yan L."/>
            <person name="Yan P."/>
            <person name="Geng Z."/>
        </authorList>
    </citation>
    <scope>NUCLEOTIDE SEQUENCE</scope>
</reference>
<evidence type="ECO:0000313" key="17">
    <source>
        <dbReference type="EMBL" id="AIN75512.1"/>
    </source>
</evidence>
<evidence type="ECO:0000256" key="14">
    <source>
        <dbReference type="ARBA" id="ARBA00023136"/>
    </source>
</evidence>
<organism evidence="17">
    <name type="scientific">Paleosuchus palpebrosus</name>
    <name type="common">Cuvier's smooth-fronted caiman</name>
    <name type="synonym">Dwarf caiman</name>
    <dbReference type="NCBI Taxonomy" id="84099"/>
    <lineage>
        <taxon>Eukaryota</taxon>
        <taxon>Metazoa</taxon>
        <taxon>Chordata</taxon>
        <taxon>Craniata</taxon>
        <taxon>Vertebrata</taxon>
        <taxon>Euteleostomi</taxon>
        <taxon>Archelosauria</taxon>
        <taxon>Archosauria</taxon>
        <taxon>Crocodylia</taxon>
        <taxon>Alligatoridae</taxon>
        <taxon>Caimaninae</taxon>
        <taxon>Paleosuchus</taxon>
    </lineage>
</organism>
<dbReference type="InterPro" id="IPR042106">
    <property type="entry name" value="Nuo/plastoQ_OxRdtase_6_NuoJ"/>
</dbReference>
<accession>A0A0G2R6G7</accession>
<sequence length="173" mass="18060">MEFTLFLGCLVLACAVMVGANSGIHFAVLSLVFMAVFGSCLVVIEGGSFMPLVVLLVYLGGLLVVFAFCVGFTDDPFGMVGASKGFVLFCWIGLLVGGVCMCGHLWGWWVVGVSGLVDVEVVGGGAADELLGVGLMYSSGWGFVVICGWALLVTLLVITGLVRGCCWGSLRPF</sequence>
<comment type="similarity">
    <text evidence="2 16">Belongs to the complex I subunit 6 family.</text>
</comment>
<evidence type="ECO:0000256" key="4">
    <source>
        <dbReference type="ARBA" id="ARBA00021095"/>
    </source>
</evidence>